<dbReference type="Gene3D" id="1.10.1280.10">
    <property type="entry name" value="Di-copper center containing domain from catechol oxidase"/>
    <property type="match status" value="1"/>
</dbReference>
<evidence type="ECO:0000313" key="14">
    <source>
        <dbReference type="Proteomes" id="UP001373714"/>
    </source>
</evidence>
<keyword evidence="8" id="KW-0470">Melanin biosynthesis</keyword>
<dbReference type="Pfam" id="PF18132">
    <property type="entry name" value="Tyrosinase_C"/>
    <property type="match status" value="1"/>
</dbReference>
<dbReference type="EC" id="1.14.18.1" evidence="3"/>
<keyword evidence="7" id="KW-0503">Monooxygenase</keyword>
<dbReference type="PRINTS" id="PR00092">
    <property type="entry name" value="TYROSINASE"/>
</dbReference>
<dbReference type="InterPro" id="IPR002227">
    <property type="entry name" value="Tyrosinase_Cu-bd"/>
</dbReference>
<dbReference type="PROSITE" id="PS00498">
    <property type="entry name" value="TYROSINASE_2"/>
    <property type="match status" value="1"/>
</dbReference>
<dbReference type="Proteomes" id="UP001373714">
    <property type="component" value="Unassembled WGS sequence"/>
</dbReference>
<evidence type="ECO:0000256" key="6">
    <source>
        <dbReference type="ARBA" id="ARBA00023008"/>
    </source>
</evidence>
<comment type="caution">
    <text evidence="13">The sequence shown here is derived from an EMBL/GenBank/DDBJ whole genome shotgun (WGS) entry which is preliminary data.</text>
</comment>
<gene>
    <name evidence="13" type="ORF">TWF730_004340</name>
</gene>
<evidence type="ECO:0000313" key="13">
    <source>
        <dbReference type="EMBL" id="KAK6332681.1"/>
    </source>
</evidence>
<dbReference type="InterPro" id="IPR041640">
    <property type="entry name" value="Tyrosinase_C"/>
</dbReference>
<evidence type="ECO:0000256" key="5">
    <source>
        <dbReference type="ARBA" id="ARBA00023002"/>
    </source>
</evidence>
<organism evidence="13 14">
    <name type="scientific">Orbilia blumenaviensis</name>
    <dbReference type="NCBI Taxonomy" id="1796055"/>
    <lineage>
        <taxon>Eukaryota</taxon>
        <taxon>Fungi</taxon>
        <taxon>Dikarya</taxon>
        <taxon>Ascomycota</taxon>
        <taxon>Pezizomycotina</taxon>
        <taxon>Orbiliomycetes</taxon>
        <taxon>Orbiliales</taxon>
        <taxon>Orbiliaceae</taxon>
        <taxon>Orbilia</taxon>
    </lineage>
</organism>
<dbReference type="GO" id="GO:0046872">
    <property type="term" value="F:metal ion binding"/>
    <property type="evidence" value="ECO:0007669"/>
    <property type="project" value="UniProtKB-KW"/>
</dbReference>
<evidence type="ECO:0000259" key="12">
    <source>
        <dbReference type="PROSITE" id="PS00498"/>
    </source>
</evidence>
<dbReference type="Pfam" id="PF00264">
    <property type="entry name" value="Tyrosinase"/>
    <property type="match status" value="1"/>
</dbReference>
<evidence type="ECO:0000256" key="9">
    <source>
        <dbReference type="ARBA" id="ARBA00048233"/>
    </source>
</evidence>
<dbReference type="Gene3D" id="2.60.310.20">
    <property type="match status" value="1"/>
</dbReference>
<dbReference type="InterPro" id="IPR050316">
    <property type="entry name" value="Tyrosinase/Hemocyanin"/>
</dbReference>
<protein>
    <recommendedName>
        <fullName evidence="3">tyrosinase</fullName>
        <ecNumber evidence="3">1.14.18.1</ecNumber>
    </recommendedName>
</protein>
<dbReference type="GO" id="GO:0004503">
    <property type="term" value="F:tyrosinase activity"/>
    <property type="evidence" value="ECO:0007669"/>
    <property type="project" value="UniProtKB-EC"/>
</dbReference>
<evidence type="ECO:0000256" key="4">
    <source>
        <dbReference type="ARBA" id="ARBA00022723"/>
    </source>
</evidence>
<feature type="domain" description="Tyrosinase copper-binding" evidence="12">
    <location>
        <begin position="372"/>
        <end position="383"/>
    </location>
</feature>
<dbReference type="SUPFAM" id="SSF48056">
    <property type="entry name" value="Di-copper centre-containing domain"/>
    <property type="match status" value="1"/>
</dbReference>
<reference evidence="13 14" key="1">
    <citation type="submission" date="2019-10" db="EMBL/GenBank/DDBJ databases">
        <authorList>
            <person name="Palmer J.M."/>
        </authorList>
    </citation>
    <scope>NUCLEOTIDE SEQUENCE [LARGE SCALE GENOMIC DNA]</scope>
    <source>
        <strain evidence="13 14">TWF730</strain>
    </source>
</reference>
<dbReference type="GO" id="GO:0042438">
    <property type="term" value="P:melanin biosynthetic process"/>
    <property type="evidence" value="ECO:0007669"/>
    <property type="project" value="UniProtKB-KW"/>
</dbReference>
<name>A0AAV9U1M6_9PEZI</name>
<evidence type="ECO:0000256" key="1">
    <source>
        <dbReference type="ARBA" id="ARBA00001973"/>
    </source>
</evidence>
<dbReference type="PROSITE" id="PS00497">
    <property type="entry name" value="TYROSINASE_1"/>
    <property type="match status" value="1"/>
</dbReference>
<accession>A0AAV9U1M6</accession>
<keyword evidence="4" id="KW-0479">Metal-binding</keyword>
<keyword evidence="14" id="KW-1185">Reference proteome</keyword>
<dbReference type="InterPro" id="IPR008922">
    <property type="entry name" value="Di-copper_centre_dom_sf"/>
</dbReference>
<sequence length="718" mass="81644">MSSQDSPLWMGPNDGPYPITGITKYLVDGEEIPMRREVDEWYASEEGKDELQVYIFLRAMQNFQKEPEDNMLSYFQIAGIHGLPWTPWLDGSEAPKNPKQKKNYCTHNTILFPTWHRPYLLCFEQLVFAHMENVIKVGQQNGEWDAEKTEMLLDAIKTWRLPFWDQGLLRKDPGDAERKYHFPKICADEFIKIPGLLPPSGSLPQIGSGASPEGQDRLRNPMYKFTFPSGKNMSELNCDYRGENQDDGTPVEFGPTKGTSRWASSVTGETWVQGQNNYQNVVGDLEKHDWYENYGDDGPLPVERQYQKTLAETMSRLILPGYLDEYETYSSAQFLDQSKPIENLSIEDVHNNMHGWIGGNGHMSNVPTSAFDPIFWLHHANYDRLLALWQQTHPKQWIKSTYNGDKKYEYVAGNWSIPMHTVVDGTTPLMPFFRLVEGRHVAFNSFDVEDFAQYGYTYPLIDRQWQVPYDENKREEDIKKITKAVNNAYGTVRQTIIKHAERAGPERGRAIRGLTDIDQNLEGNIAGNVSDYVVNVVFDRYANRGSGYIVHILLGQSSERNGKINLQGSTIPAGTVIALGNGLQPTVEGEGGCENCAKQKAGKILSAGQVLLSKSILDNIVSDDDNYPEIDRLNKVEEIKDYLTENLHWKVTDFTGRILDTSGEDFKDLRISVAIGTMTFYEEKTRHPTFANYDVFTNITEHKPAGLRAVEAASYYSV</sequence>
<comment type="cofactor">
    <cofactor evidence="1">
        <name>Cu(2+)</name>
        <dbReference type="ChEBI" id="CHEBI:29036"/>
    </cofactor>
</comment>
<keyword evidence="6" id="KW-0186">Copper</keyword>
<evidence type="ECO:0000256" key="2">
    <source>
        <dbReference type="ARBA" id="ARBA00009928"/>
    </source>
</evidence>
<dbReference type="PANTHER" id="PTHR11474">
    <property type="entry name" value="TYROSINASE FAMILY MEMBER"/>
    <property type="match status" value="1"/>
</dbReference>
<evidence type="ECO:0000256" key="8">
    <source>
        <dbReference type="ARBA" id="ARBA00023101"/>
    </source>
</evidence>
<dbReference type="EMBL" id="JAVHNS010000017">
    <property type="protein sequence ID" value="KAK6332681.1"/>
    <property type="molecule type" value="Genomic_DNA"/>
</dbReference>
<evidence type="ECO:0000256" key="10">
    <source>
        <dbReference type="ARBA" id="ARBA00048881"/>
    </source>
</evidence>
<dbReference type="PANTHER" id="PTHR11474:SF76">
    <property type="entry name" value="SHKT DOMAIN-CONTAINING PROTEIN"/>
    <property type="match status" value="1"/>
</dbReference>
<proteinExistence type="inferred from homology"/>
<dbReference type="AlphaFoldDB" id="A0AAV9U1M6"/>
<evidence type="ECO:0000256" key="3">
    <source>
        <dbReference type="ARBA" id="ARBA00011906"/>
    </source>
</evidence>
<evidence type="ECO:0000259" key="11">
    <source>
        <dbReference type="PROSITE" id="PS00497"/>
    </source>
</evidence>
<comment type="similarity">
    <text evidence="2">Belongs to the tyrosinase family.</text>
</comment>
<feature type="domain" description="Tyrosinase copper-binding" evidence="11">
    <location>
        <begin position="107"/>
        <end position="124"/>
    </location>
</feature>
<keyword evidence="5" id="KW-0560">Oxidoreductase</keyword>
<evidence type="ECO:0000256" key="7">
    <source>
        <dbReference type="ARBA" id="ARBA00023033"/>
    </source>
</evidence>
<comment type="catalytic activity">
    <reaction evidence="9">
        <text>2 L-dopa + O2 = 2 L-dopaquinone + 2 H2O</text>
        <dbReference type="Rhea" id="RHEA:34287"/>
        <dbReference type="ChEBI" id="CHEBI:15377"/>
        <dbReference type="ChEBI" id="CHEBI:15379"/>
        <dbReference type="ChEBI" id="CHEBI:57504"/>
        <dbReference type="ChEBI" id="CHEBI:57924"/>
        <dbReference type="EC" id="1.14.18.1"/>
    </reaction>
</comment>
<comment type="catalytic activity">
    <reaction evidence="10">
        <text>L-tyrosine + O2 = L-dopaquinone + H2O</text>
        <dbReference type="Rhea" id="RHEA:18117"/>
        <dbReference type="ChEBI" id="CHEBI:15377"/>
        <dbReference type="ChEBI" id="CHEBI:15379"/>
        <dbReference type="ChEBI" id="CHEBI:57924"/>
        <dbReference type="ChEBI" id="CHEBI:58315"/>
        <dbReference type="EC" id="1.14.18.1"/>
    </reaction>
</comment>